<feature type="binding site" evidence="7">
    <location>
        <position position="538"/>
    </location>
    <ligand>
        <name>Mg(2+)</name>
        <dbReference type="ChEBI" id="CHEBI:18420"/>
        <label>1</label>
    </ligand>
</feature>
<dbReference type="Pfam" id="PF03372">
    <property type="entry name" value="Exo_endo_phos"/>
    <property type="match status" value="1"/>
</dbReference>
<dbReference type="Gene3D" id="1.10.720.30">
    <property type="entry name" value="SAP domain"/>
    <property type="match status" value="1"/>
</dbReference>
<dbReference type="EC" id="3.1.-.-" evidence="9"/>
<keyword evidence="9" id="KW-0234">DNA repair</keyword>
<dbReference type="AlphaFoldDB" id="A0AB40AIQ3"/>
<proteinExistence type="inferred from homology"/>
<accession>A0AB40AIQ3</accession>
<dbReference type="GeneID" id="120250067"/>
<dbReference type="InterPro" id="IPR036361">
    <property type="entry name" value="SAP_dom_sf"/>
</dbReference>
<keyword evidence="5 7" id="KW-0460">Magnesium</keyword>
<dbReference type="SUPFAM" id="SSF68906">
    <property type="entry name" value="SAP domain"/>
    <property type="match status" value="1"/>
</dbReference>
<feature type="domain" description="SAP" evidence="11">
    <location>
        <begin position="91"/>
        <end position="125"/>
    </location>
</feature>
<dbReference type="PROSITE" id="PS50800">
    <property type="entry name" value="SAP"/>
    <property type="match status" value="1"/>
</dbReference>
<keyword evidence="12" id="KW-1185">Reference proteome</keyword>
<evidence type="ECO:0000256" key="9">
    <source>
        <dbReference type="RuleBase" id="RU362131"/>
    </source>
</evidence>
<sequence>MPLAAQATILFSAAVPCIKLAVRESVCVKLGGIGIHHSRFCSSSTTFSFQRGRKVRSSIDCSGQTEKIMEKEEAMENPVGIEFIRNDPSRLESMTVEELRKLTRRVGIPSKGRKKDLVSALMTYSTKKENDTDKTSIPVSESLSSAFKMSQPDISSAKRKAKASTTSEDDAENSVAVSEVPQQTKKRSTKLELAESTRVKGGAKSVVTKQESSIETKEVLDTKRSRVIKRASSKIQGNALVVDQVDPSVNSSEPWTVFAHKKPQKGWVAYNPKTMRPPPLSSDKKSMKVLSWNVNGLRALLKLESFSALQLAQREDFDVLCLQETKIQEKDVEEIRKSLFEGYDNSFWTCSVSKLGYSGTAIISRIKPISVKYGLGMPDHDSEGRLVTVEFDKYYLINGYVPNSGEGLRRLAYRVNEWDTTLSNYLKDLEKSKPVILTGDLNCAHEEIDIYNPAGNRRSAGFTDEERKSFGDNFLARGLVDTFRKQNPNVVGYTYWGYRHGGRKTNRGWRLDYFLVSESIADNVHDSFILPDIMGSDHCPIGLVLKL</sequence>
<organism evidence="12 13">
    <name type="scientific">Dioscorea cayennensis subsp. rotundata</name>
    <name type="common">White Guinea yam</name>
    <name type="synonym">Dioscorea rotundata</name>
    <dbReference type="NCBI Taxonomy" id="55577"/>
    <lineage>
        <taxon>Eukaryota</taxon>
        <taxon>Viridiplantae</taxon>
        <taxon>Streptophyta</taxon>
        <taxon>Embryophyta</taxon>
        <taxon>Tracheophyta</taxon>
        <taxon>Spermatophyta</taxon>
        <taxon>Magnoliopsida</taxon>
        <taxon>Liliopsida</taxon>
        <taxon>Dioscoreales</taxon>
        <taxon>Dioscoreaceae</taxon>
        <taxon>Dioscorea</taxon>
    </lineage>
</organism>
<dbReference type="InterPro" id="IPR020847">
    <property type="entry name" value="AP_endonuclease_F1_BS"/>
</dbReference>
<comment type="cofactor">
    <cofactor evidence="7 9">
        <name>Mg(2+)</name>
        <dbReference type="ChEBI" id="CHEBI:18420"/>
    </cofactor>
    <cofactor evidence="7 9">
        <name>Mn(2+)</name>
        <dbReference type="ChEBI" id="CHEBI:29035"/>
    </cofactor>
    <text evidence="7 9">Probably binds two magnesium or manganese ions per subunit.</text>
</comment>
<feature type="active site" description="Proton donor/acceptor" evidence="6">
    <location>
        <position position="440"/>
    </location>
</feature>
<dbReference type="Gene3D" id="3.60.10.10">
    <property type="entry name" value="Endonuclease/exonuclease/phosphatase"/>
    <property type="match status" value="1"/>
</dbReference>
<evidence type="ECO:0000259" key="11">
    <source>
        <dbReference type="PROSITE" id="PS50800"/>
    </source>
</evidence>
<dbReference type="CDD" id="cd09087">
    <property type="entry name" value="Ape1-like_AP-endo"/>
    <property type="match status" value="1"/>
</dbReference>
<dbReference type="NCBIfam" id="TIGR00633">
    <property type="entry name" value="xth"/>
    <property type="match status" value="1"/>
</dbReference>
<dbReference type="FunFam" id="3.60.10.10:FF:000041">
    <property type="entry name" value="DNA-(apurinic or apyrimidinic site) lyase"/>
    <property type="match status" value="1"/>
</dbReference>
<keyword evidence="9" id="KW-0227">DNA damage</keyword>
<evidence type="ECO:0000313" key="12">
    <source>
        <dbReference type="Proteomes" id="UP001515500"/>
    </source>
</evidence>
<dbReference type="PROSITE" id="PS00726">
    <property type="entry name" value="AP_NUCLEASE_F1_1"/>
    <property type="match status" value="1"/>
</dbReference>
<dbReference type="RefSeq" id="XP_039114759.1">
    <property type="nucleotide sequence ID" value="XM_039258825.1"/>
</dbReference>
<dbReference type="GO" id="GO:0006284">
    <property type="term" value="P:base-excision repair"/>
    <property type="evidence" value="ECO:0007669"/>
    <property type="project" value="TreeGrafter"/>
</dbReference>
<dbReference type="PROSITE" id="PS51435">
    <property type="entry name" value="AP_NUCLEASE_F1_4"/>
    <property type="match status" value="1"/>
</dbReference>
<keyword evidence="13" id="KW-0255">Endonuclease</keyword>
<feature type="region of interest" description="Disordered" evidence="10">
    <location>
        <begin position="143"/>
        <end position="196"/>
    </location>
</feature>
<evidence type="ECO:0000256" key="10">
    <source>
        <dbReference type="SAM" id="MobiDB-lite"/>
    </source>
</evidence>
<reference evidence="13" key="1">
    <citation type="submission" date="2025-08" db="UniProtKB">
        <authorList>
            <consortium name="RefSeq"/>
        </authorList>
    </citation>
    <scope>IDENTIFICATION</scope>
</reference>
<feature type="active site" evidence="6">
    <location>
        <position position="400"/>
    </location>
</feature>
<protein>
    <recommendedName>
        <fullName evidence="9">DNA-(apurinic or apyrimidinic site) endonuclease</fullName>
        <ecNumber evidence="9">3.1.-.-</ecNumber>
    </recommendedName>
</protein>
<dbReference type="InterPro" id="IPR004808">
    <property type="entry name" value="AP_endonuc_1"/>
</dbReference>
<feature type="site" description="Important for catalytic activity" evidence="8">
    <location>
        <position position="512"/>
    </location>
</feature>
<feature type="binding site" evidence="7">
    <location>
        <position position="293"/>
    </location>
    <ligand>
        <name>Mg(2+)</name>
        <dbReference type="ChEBI" id="CHEBI:18420"/>
        <label>1</label>
    </ligand>
</feature>
<evidence type="ECO:0000256" key="7">
    <source>
        <dbReference type="PIRSR" id="PIRSR604808-2"/>
    </source>
</evidence>
<evidence type="ECO:0000256" key="1">
    <source>
        <dbReference type="ARBA" id="ARBA00001936"/>
    </source>
</evidence>
<dbReference type="GO" id="GO:0046872">
    <property type="term" value="F:metal ion binding"/>
    <property type="evidence" value="ECO:0007669"/>
    <property type="project" value="UniProtKB-KW"/>
</dbReference>
<comment type="similarity">
    <text evidence="2 9">Belongs to the DNA repair enzymes AP/ExoA family.</text>
</comment>
<keyword evidence="4" id="KW-0378">Hydrolase</keyword>
<dbReference type="InterPro" id="IPR003034">
    <property type="entry name" value="SAP_dom"/>
</dbReference>
<keyword evidence="13" id="KW-0540">Nuclease</keyword>
<feature type="binding site" evidence="7">
    <location>
        <position position="324"/>
    </location>
    <ligand>
        <name>Mg(2+)</name>
        <dbReference type="ChEBI" id="CHEBI:18420"/>
        <label>1</label>
    </ligand>
</feature>
<dbReference type="PROSITE" id="PS00728">
    <property type="entry name" value="AP_NUCLEASE_F1_3"/>
    <property type="match status" value="1"/>
</dbReference>
<dbReference type="Proteomes" id="UP001515500">
    <property type="component" value="Chromosome 19"/>
</dbReference>
<evidence type="ECO:0000256" key="6">
    <source>
        <dbReference type="PIRSR" id="PIRSR604808-1"/>
    </source>
</evidence>
<dbReference type="PANTHER" id="PTHR22748:SF6">
    <property type="entry name" value="DNA-(APURINIC OR APYRIMIDINIC SITE) ENDONUCLEASE"/>
    <property type="match status" value="1"/>
</dbReference>
<gene>
    <name evidence="13" type="primary">LOC120250067</name>
</gene>
<dbReference type="SMART" id="SM00513">
    <property type="entry name" value="SAP"/>
    <property type="match status" value="1"/>
</dbReference>
<feature type="site" description="Interaction with DNA substrate" evidence="8">
    <location>
        <position position="538"/>
    </location>
</feature>
<keyword evidence="7" id="KW-0464">Manganese</keyword>
<dbReference type="GO" id="GO:0005634">
    <property type="term" value="C:nucleus"/>
    <property type="evidence" value="ECO:0007669"/>
    <property type="project" value="TreeGrafter"/>
</dbReference>
<dbReference type="InterPro" id="IPR005135">
    <property type="entry name" value="Endo/exonuclease/phosphatase"/>
</dbReference>
<feature type="binding site" evidence="7">
    <location>
        <position position="442"/>
    </location>
    <ligand>
        <name>Mg(2+)</name>
        <dbReference type="ChEBI" id="CHEBI:18420"/>
        <label>1</label>
    </ligand>
</feature>
<comment type="cofactor">
    <cofactor evidence="1">
        <name>Mn(2+)</name>
        <dbReference type="ChEBI" id="CHEBI:29035"/>
    </cofactor>
</comment>
<feature type="binding site" evidence="7">
    <location>
        <position position="440"/>
    </location>
    <ligand>
        <name>Mg(2+)</name>
        <dbReference type="ChEBI" id="CHEBI:18420"/>
        <label>1</label>
    </ligand>
</feature>
<evidence type="ECO:0000256" key="4">
    <source>
        <dbReference type="ARBA" id="ARBA00022801"/>
    </source>
</evidence>
<dbReference type="GO" id="GO:0008311">
    <property type="term" value="F:double-stranded DNA 3'-5' DNA exonuclease activity"/>
    <property type="evidence" value="ECO:0007669"/>
    <property type="project" value="TreeGrafter"/>
</dbReference>
<evidence type="ECO:0000313" key="13">
    <source>
        <dbReference type="RefSeq" id="XP_039114759.1"/>
    </source>
</evidence>
<feature type="site" description="Transition state stabilizer" evidence="8">
    <location>
        <position position="442"/>
    </location>
</feature>
<feature type="binding site" evidence="7">
    <location>
        <position position="537"/>
    </location>
    <ligand>
        <name>Mg(2+)</name>
        <dbReference type="ChEBI" id="CHEBI:18420"/>
        <label>1</label>
    </ligand>
</feature>
<dbReference type="GO" id="GO:0003677">
    <property type="term" value="F:DNA binding"/>
    <property type="evidence" value="ECO:0007669"/>
    <property type="project" value="InterPro"/>
</dbReference>
<evidence type="ECO:0000256" key="5">
    <source>
        <dbReference type="ARBA" id="ARBA00022842"/>
    </source>
</evidence>
<dbReference type="NCBIfam" id="TIGR00195">
    <property type="entry name" value="exoDNase_III"/>
    <property type="match status" value="1"/>
</dbReference>
<feature type="compositionally biased region" description="Polar residues" evidence="10">
    <location>
        <begin position="143"/>
        <end position="154"/>
    </location>
</feature>
<dbReference type="Pfam" id="PF02037">
    <property type="entry name" value="SAP"/>
    <property type="match status" value="1"/>
</dbReference>
<evidence type="ECO:0000256" key="3">
    <source>
        <dbReference type="ARBA" id="ARBA00022723"/>
    </source>
</evidence>
<dbReference type="PANTHER" id="PTHR22748">
    <property type="entry name" value="AP ENDONUCLEASE"/>
    <property type="match status" value="1"/>
</dbReference>
<dbReference type="SUPFAM" id="SSF56219">
    <property type="entry name" value="DNase I-like"/>
    <property type="match status" value="1"/>
</dbReference>
<evidence type="ECO:0000256" key="2">
    <source>
        <dbReference type="ARBA" id="ARBA00007092"/>
    </source>
</evidence>
<dbReference type="InterPro" id="IPR036691">
    <property type="entry name" value="Endo/exonu/phosph_ase_sf"/>
</dbReference>
<feature type="active site" description="Proton acceptor" evidence="6">
    <location>
        <position position="538"/>
    </location>
</feature>
<evidence type="ECO:0000256" key="8">
    <source>
        <dbReference type="PIRSR" id="PIRSR604808-3"/>
    </source>
</evidence>
<dbReference type="GO" id="GO:0008081">
    <property type="term" value="F:phosphoric diester hydrolase activity"/>
    <property type="evidence" value="ECO:0007669"/>
    <property type="project" value="TreeGrafter"/>
</dbReference>
<keyword evidence="3 7" id="KW-0479">Metal-binding</keyword>
<name>A0AB40AIQ3_DIOCR</name>
<dbReference type="InterPro" id="IPR020848">
    <property type="entry name" value="AP_endonuclease_F1_CS"/>
</dbReference>
<dbReference type="GO" id="GO:0003906">
    <property type="term" value="F:DNA-(apurinic or apyrimidinic site) endonuclease activity"/>
    <property type="evidence" value="ECO:0007669"/>
    <property type="project" value="TreeGrafter"/>
</dbReference>
<dbReference type="PROSITE" id="PS00727">
    <property type="entry name" value="AP_NUCLEASE_F1_2"/>
    <property type="match status" value="1"/>
</dbReference>